<feature type="transmembrane region" description="Helical" evidence="1">
    <location>
        <begin position="53"/>
        <end position="74"/>
    </location>
</feature>
<dbReference type="AlphaFoldDB" id="A0AAN6MEF5"/>
<reference evidence="2" key="2">
    <citation type="submission" date="2023-05" db="EMBL/GenBank/DDBJ databases">
        <authorList>
            <consortium name="Lawrence Berkeley National Laboratory"/>
            <person name="Steindorff A."/>
            <person name="Hensen N."/>
            <person name="Bonometti L."/>
            <person name="Westerberg I."/>
            <person name="Brannstrom I.O."/>
            <person name="Guillou S."/>
            <person name="Cros-Aarteil S."/>
            <person name="Calhoun S."/>
            <person name="Haridas S."/>
            <person name="Kuo A."/>
            <person name="Mondo S."/>
            <person name="Pangilinan J."/>
            <person name="Riley R."/>
            <person name="Labutti K."/>
            <person name="Andreopoulos B."/>
            <person name="Lipzen A."/>
            <person name="Chen C."/>
            <person name="Yanf M."/>
            <person name="Daum C."/>
            <person name="Ng V."/>
            <person name="Clum A."/>
            <person name="Ohm R."/>
            <person name="Martin F."/>
            <person name="Silar P."/>
            <person name="Natvig D."/>
            <person name="Lalanne C."/>
            <person name="Gautier V."/>
            <person name="Ament-Velasquez S.L."/>
            <person name="Kruys A."/>
            <person name="Hutchinson M.I."/>
            <person name="Powell A.J."/>
            <person name="Barry K."/>
            <person name="Miller A.N."/>
            <person name="Grigoriev I.V."/>
            <person name="Debuchy R."/>
            <person name="Gladieux P."/>
            <person name="Thoren M.H."/>
            <person name="Johannesson H."/>
        </authorList>
    </citation>
    <scope>NUCLEOTIDE SEQUENCE</scope>
    <source>
        <strain evidence="2">CBS 103.79</strain>
    </source>
</reference>
<comment type="caution">
    <text evidence="2">The sequence shown here is derived from an EMBL/GenBank/DDBJ whole genome shotgun (WGS) entry which is preliminary data.</text>
</comment>
<gene>
    <name evidence="2" type="ORF">C8A05DRAFT_18227</name>
</gene>
<protein>
    <submittedName>
        <fullName evidence="2">Uncharacterized protein</fullName>
    </submittedName>
</protein>
<feature type="transmembrane region" description="Helical" evidence="1">
    <location>
        <begin position="94"/>
        <end position="117"/>
    </location>
</feature>
<keyword evidence="1" id="KW-0472">Membrane</keyword>
<organism evidence="2 3">
    <name type="scientific">Staphylotrichum tortipilum</name>
    <dbReference type="NCBI Taxonomy" id="2831512"/>
    <lineage>
        <taxon>Eukaryota</taxon>
        <taxon>Fungi</taxon>
        <taxon>Dikarya</taxon>
        <taxon>Ascomycota</taxon>
        <taxon>Pezizomycotina</taxon>
        <taxon>Sordariomycetes</taxon>
        <taxon>Sordariomycetidae</taxon>
        <taxon>Sordariales</taxon>
        <taxon>Chaetomiaceae</taxon>
        <taxon>Staphylotrichum</taxon>
    </lineage>
</organism>
<dbReference type="Proteomes" id="UP001303889">
    <property type="component" value="Unassembled WGS sequence"/>
</dbReference>
<keyword evidence="1" id="KW-1133">Transmembrane helix</keyword>
<evidence type="ECO:0000313" key="2">
    <source>
        <dbReference type="EMBL" id="KAK3899320.1"/>
    </source>
</evidence>
<keyword evidence="3" id="KW-1185">Reference proteome</keyword>
<keyword evidence="1" id="KW-0812">Transmembrane</keyword>
<name>A0AAN6MEF5_9PEZI</name>
<evidence type="ECO:0000313" key="3">
    <source>
        <dbReference type="Proteomes" id="UP001303889"/>
    </source>
</evidence>
<sequence length="304" mass="33339">MQGELEWCEEHPAYQSPARTAVETLLCLLVFVSYVPQDLSIVAHGTRAISSRFVLFHSLSSTMTLALRLCHPVFYSAFNCVDGGPYTGWKAYSALLGVIQAAVQFIASMILLALYAAHRTPPTADEPVEYPEPGVPSTVIKTTVGTVAVTVITVSLAFLWCNQFPYFDQDDPGTLGRYTAVYIVGLGLWMCLLVPANLAAVVLQFVYQLRTAHELHSQGALSLVSLLMQAIALVSLAVAQTLRSRSGIMWVGPPWHSIQRFLEMWVAFVSTINTQLAYLLVGLGFLALFIAVLLDRRSTGRITL</sequence>
<feature type="transmembrane region" description="Helical" evidence="1">
    <location>
        <begin position="138"/>
        <end position="160"/>
    </location>
</feature>
<feature type="transmembrane region" description="Helical" evidence="1">
    <location>
        <begin position="219"/>
        <end position="239"/>
    </location>
</feature>
<evidence type="ECO:0000256" key="1">
    <source>
        <dbReference type="SAM" id="Phobius"/>
    </source>
</evidence>
<accession>A0AAN6MEF5</accession>
<reference evidence="2" key="1">
    <citation type="journal article" date="2023" name="Mol. Phylogenet. Evol.">
        <title>Genome-scale phylogeny and comparative genomics of the fungal order Sordariales.</title>
        <authorList>
            <person name="Hensen N."/>
            <person name="Bonometti L."/>
            <person name="Westerberg I."/>
            <person name="Brannstrom I.O."/>
            <person name="Guillou S."/>
            <person name="Cros-Aarteil S."/>
            <person name="Calhoun S."/>
            <person name="Haridas S."/>
            <person name="Kuo A."/>
            <person name="Mondo S."/>
            <person name="Pangilinan J."/>
            <person name="Riley R."/>
            <person name="LaButti K."/>
            <person name="Andreopoulos B."/>
            <person name="Lipzen A."/>
            <person name="Chen C."/>
            <person name="Yan M."/>
            <person name="Daum C."/>
            <person name="Ng V."/>
            <person name="Clum A."/>
            <person name="Steindorff A."/>
            <person name="Ohm R.A."/>
            <person name="Martin F."/>
            <person name="Silar P."/>
            <person name="Natvig D.O."/>
            <person name="Lalanne C."/>
            <person name="Gautier V."/>
            <person name="Ament-Velasquez S.L."/>
            <person name="Kruys A."/>
            <person name="Hutchinson M.I."/>
            <person name="Powell A.J."/>
            <person name="Barry K."/>
            <person name="Miller A.N."/>
            <person name="Grigoriev I.V."/>
            <person name="Debuchy R."/>
            <person name="Gladieux P."/>
            <person name="Hiltunen Thoren M."/>
            <person name="Johannesson H."/>
        </authorList>
    </citation>
    <scope>NUCLEOTIDE SEQUENCE</scope>
    <source>
        <strain evidence="2">CBS 103.79</strain>
    </source>
</reference>
<feature type="transmembrane region" description="Helical" evidence="1">
    <location>
        <begin position="180"/>
        <end position="207"/>
    </location>
</feature>
<feature type="transmembrane region" description="Helical" evidence="1">
    <location>
        <begin position="276"/>
        <end position="294"/>
    </location>
</feature>
<proteinExistence type="predicted"/>
<dbReference type="EMBL" id="MU855801">
    <property type="protein sequence ID" value="KAK3899320.1"/>
    <property type="molecule type" value="Genomic_DNA"/>
</dbReference>